<dbReference type="EMBL" id="VSSQ01076859">
    <property type="protein sequence ID" value="MPN27092.1"/>
    <property type="molecule type" value="Genomic_DNA"/>
</dbReference>
<feature type="region of interest" description="Disordered" evidence="1">
    <location>
        <begin position="43"/>
        <end position="68"/>
    </location>
</feature>
<reference evidence="2" key="1">
    <citation type="submission" date="2019-08" db="EMBL/GenBank/DDBJ databases">
        <authorList>
            <person name="Kucharzyk K."/>
            <person name="Murdoch R.W."/>
            <person name="Higgins S."/>
            <person name="Loffler F."/>
        </authorList>
    </citation>
    <scope>NUCLEOTIDE SEQUENCE</scope>
</reference>
<protein>
    <submittedName>
        <fullName evidence="2">Uncharacterized protein</fullName>
    </submittedName>
</protein>
<evidence type="ECO:0000256" key="1">
    <source>
        <dbReference type="SAM" id="MobiDB-lite"/>
    </source>
</evidence>
<evidence type="ECO:0000313" key="2">
    <source>
        <dbReference type="EMBL" id="MPN27092.1"/>
    </source>
</evidence>
<accession>A0A645GMJ7</accession>
<organism evidence="2">
    <name type="scientific">bioreactor metagenome</name>
    <dbReference type="NCBI Taxonomy" id="1076179"/>
    <lineage>
        <taxon>unclassified sequences</taxon>
        <taxon>metagenomes</taxon>
        <taxon>ecological metagenomes</taxon>
    </lineage>
</organism>
<gene>
    <name evidence="2" type="ORF">SDC9_174519</name>
</gene>
<sequence>MIPLTALFSSCTKSKTLERLVIFSGTSSCVPSAAGRPACSMVIPSPSHRRRGSKAGPSAGCEREGNEKSVCTRTSPMLTQLPILAASLMNSRDTPVIFKAVQPRELTTSSLTISPNRISRARAEPTGRSKDISALSPAGMDADPELFIMTPSALAHSRETPASCARLLRSIRYTLSEAGASGGCSMPIKVTPMPMCSEMNCGLTPCA</sequence>
<proteinExistence type="predicted"/>
<name>A0A645GMJ7_9ZZZZ</name>
<dbReference type="AlphaFoldDB" id="A0A645GMJ7"/>
<comment type="caution">
    <text evidence="2">The sequence shown here is derived from an EMBL/GenBank/DDBJ whole genome shotgun (WGS) entry which is preliminary data.</text>
</comment>